<keyword evidence="2" id="KW-1185">Reference proteome</keyword>
<proteinExistence type="predicted"/>
<dbReference type="AlphaFoldDB" id="A0A6A4HSC0"/>
<evidence type="ECO:0000313" key="2">
    <source>
        <dbReference type="Proteomes" id="UP000799118"/>
    </source>
</evidence>
<gene>
    <name evidence="1" type="ORF">BT96DRAFT_773476</name>
</gene>
<evidence type="ECO:0000313" key="1">
    <source>
        <dbReference type="EMBL" id="KAE9399615.1"/>
    </source>
</evidence>
<name>A0A6A4HSC0_9AGAR</name>
<dbReference type="OrthoDB" id="3250313at2759"/>
<organism evidence="1 2">
    <name type="scientific">Gymnopus androsaceus JB14</name>
    <dbReference type="NCBI Taxonomy" id="1447944"/>
    <lineage>
        <taxon>Eukaryota</taxon>
        <taxon>Fungi</taxon>
        <taxon>Dikarya</taxon>
        <taxon>Basidiomycota</taxon>
        <taxon>Agaricomycotina</taxon>
        <taxon>Agaricomycetes</taxon>
        <taxon>Agaricomycetidae</taxon>
        <taxon>Agaricales</taxon>
        <taxon>Marasmiineae</taxon>
        <taxon>Omphalotaceae</taxon>
        <taxon>Gymnopus</taxon>
    </lineage>
</organism>
<dbReference type="EMBL" id="ML769467">
    <property type="protein sequence ID" value="KAE9399615.1"/>
    <property type="molecule type" value="Genomic_DNA"/>
</dbReference>
<feature type="non-terminal residue" evidence="1">
    <location>
        <position position="1"/>
    </location>
</feature>
<dbReference type="Proteomes" id="UP000799118">
    <property type="component" value="Unassembled WGS sequence"/>
</dbReference>
<feature type="non-terminal residue" evidence="1">
    <location>
        <position position="158"/>
    </location>
</feature>
<reference evidence="1" key="1">
    <citation type="journal article" date="2019" name="Environ. Microbiol.">
        <title>Fungal ecological strategies reflected in gene transcription - a case study of two litter decomposers.</title>
        <authorList>
            <person name="Barbi F."/>
            <person name="Kohler A."/>
            <person name="Barry K."/>
            <person name="Baskaran P."/>
            <person name="Daum C."/>
            <person name="Fauchery L."/>
            <person name="Ihrmark K."/>
            <person name="Kuo A."/>
            <person name="LaButti K."/>
            <person name="Lipzen A."/>
            <person name="Morin E."/>
            <person name="Grigoriev I.V."/>
            <person name="Henrissat B."/>
            <person name="Lindahl B."/>
            <person name="Martin F."/>
        </authorList>
    </citation>
    <scope>NUCLEOTIDE SEQUENCE</scope>
    <source>
        <strain evidence="1">JB14</strain>
    </source>
</reference>
<accession>A0A6A4HSC0</accession>
<protein>
    <submittedName>
        <fullName evidence="1">Uncharacterized protein</fullName>
    </submittedName>
</protein>
<sequence>PAWLRDSYESLLGDGRPEGTLWSSTVKDWTKLERYHEFKNPTFLVSLGRPEAIHWWLKNAKPSSRRPPQAILGDVDVFGQSWWVWWSALNPKWRERDAVTGRIIPGGADGDRDWTRFDRPGQCGLLTVLYCLFWWSGMITSDEHRSLWTAALKDVNWV</sequence>